<dbReference type="GO" id="GO:0008270">
    <property type="term" value="F:zinc ion binding"/>
    <property type="evidence" value="ECO:0007669"/>
    <property type="project" value="InterPro"/>
</dbReference>
<proteinExistence type="predicted"/>
<dbReference type="SUPFAM" id="SSF57701">
    <property type="entry name" value="Zn2/Cys6 DNA-binding domain"/>
    <property type="match status" value="1"/>
</dbReference>
<feature type="region of interest" description="Disordered" evidence="2">
    <location>
        <begin position="191"/>
        <end position="282"/>
    </location>
</feature>
<feature type="domain" description="Zn(2)-C6 fungal-type" evidence="3">
    <location>
        <begin position="86"/>
        <end position="120"/>
    </location>
</feature>
<dbReference type="PROSITE" id="PS00463">
    <property type="entry name" value="ZN2_CY6_FUNGAL_1"/>
    <property type="match status" value="1"/>
</dbReference>
<dbReference type="OMA" id="MAMPWHA"/>
<keyword evidence="1" id="KW-0539">Nucleus</keyword>
<protein>
    <submittedName>
        <fullName evidence="4">Transcription factor cys6</fullName>
    </submittedName>
</protein>
<sequence length="365" mass="39532">MADTMSYHHYPAPPPSGSVDLTSPPSHPTRSHPGYHNMSADYSDGNSPHAMSQSGVPQQDHGDHSAMSLAAEKRRNKLGYHRTSVACGHCRRRKIRCIPSPNDLQGRCINCIRLKKDCSFFPVDQQPPPDTRKNSRSSTMAPPLKSEPYSPDKISGRNSFDYTNTGMTNWMSADASPNSSKPTDMAWRYQESPITPSFPPYTTHTPAAWTPQSESAGPRTGEDLWSYPQPPPRSLSFSSDTMSSGGHHSSQQSYPSISQMTRGAHHSSGGGSISGGSSYDRKSSSAALSDHLYQSPVSTATTIPGVDSIGTTLDHHVSLSAGSAYPAWSNTYSYSKDAAEAYVNWGDPNPPASEAHAASTMYYTR</sequence>
<feature type="region of interest" description="Disordered" evidence="2">
    <location>
        <begin position="1"/>
        <end position="65"/>
    </location>
</feature>
<gene>
    <name evidence="4" type="ORF">F503_06317</name>
</gene>
<reference evidence="4 5" key="1">
    <citation type="journal article" date="2013" name="BMC Genomics">
        <title>The genome and transcriptome of the pine saprophyte Ophiostoma piceae, and a comparison with the bark beetle-associated pine pathogen Grosmannia clavigera.</title>
        <authorList>
            <person name="Haridas S."/>
            <person name="Wang Y."/>
            <person name="Lim L."/>
            <person name="Massoumi Alamouti S."/>
            <person name="Jackman S."/>
            <person name="Docking R."/>
            <person name="Robertson G."/>
            <person name="Birol I."/>
            <person name="Bohlmann J."/>
            <person name="Breuil C."/>
        </authorList>
    </citation>
    <scope>NUCLEOTIDE SEQUENCE [LARGE SCALE GENOMIC DNA]</scope>
    <source>
        <strain evidence="4 5">UAMH 11346</strain>
    </source>
</reference>
<feature type="compositionally biased region" description="Polar residues" evidence="2">
    <location>
        <begin position="192"/>
        <end position="215"/>
    </location>
</feature>
<accession>S3CEP9</accession>
<feature type="region of interest" description="Disordered" evidence="2">
    <location>
        <begin position="120"/>
        <end position="158"/>
    </location>
</feature>
<dbReference type="Proteomes" id="UP000016923">
    <property type="component" value="Unassembled WGS sequence"/>
</dbReference>
<dbReference type="EMBL" id="KE148159">
    <property type="protein sequence ID" value="EPE04768.1"/>
    <property type="molecule type" value="Genomic_DNA"/>
</dbReference>
<dbReference type="SMART" id="SM00066">
    <property type="entry name" value="GAL4"/>
    <property type="match status" value="1"/>
</dbReference>
<evidence type="ECO:0000259" key="3">
    <source>
        <dbReference type="PROSITE" id="PS50048"/>
    </source>
</evidence>
<dbReference type="OrthoDB" id="4150019at2759"/>
<organism evidence="4 5">
    <name type="scientific">Ophiostoma piceae (strain UAMH 11346)</name>
    <name type="common">Sap stain fungus</name>
    <dbReference type="NCBI Taxonomy" id="1262450"/>
    <lineage>
        <taxon>Eukaryota</taxon>
        <taxon>Fungi</taxon>
        <taxon>Dikarya</taxon>
        <taxon>Ascomycota</taxon>
        <taxon>Pezizomycotina</taxon>
        <taxon>Sordariomycetes</taxon>
        <taxon>Sordariomycetidae</taxon>
        <taxon>Ophiostomatales</taxon>
        <taxon>Ophiostomataceae</taxon>
        <taxon>Ophiostoma</taxon>
    </lineage>
</organism>
<dbReference type="VEuPathDB" id="FungiDB:F503_06317"/>
<keyword evidence="5" id="KW-1185">Reference proteome</keyword>
<dbReference type="CDD" id="cd00067">
    <property type="entry name" value="GAL4"/>
    <property type="match status" value="1"/>
</dbReference>
<dbReference type="InterPro" id="IPR001138">
    <property type="entry name" value="Zn2Cys6_DnaBD"/>
</dbReference>
<feature type="compositionally biased region" description="Low complexity" evidence="2">
    <location>
        <begin position="243"/>
        <end position="253"/>
    </location>
</feature>
<dbReference type="eggNOG" id="ENOG502S404">
    <property type="taxonomic scope" value="Eukaryota"/>
</dbReference>
<dbReference type="PROSITE" id="PS50048">
    <property type="entry name" value="ZN2_CY6_FUNGAL_2"/>
    <property type="match status" value="1"/>
</dbReference>
<feature type="compositionally biased region" description="Polar residues" evidence="2">
    <location>
        <begin position="44"/>
        <end position="57"/>
    </location>
</feature>
<dbReference type="HOGENOM" id="CLU_030994_0_0_1"/>
<dbReference type="GO" id="GO:0000981">
    <property type="term" value="F:DNA-binding transcription factor activity, RNA polymerase II-specific"/>
    <property type="evidence" value="ECO:0007669"/>
    <property type="project" value="InterPro"/>
</dbReference>
<dbReference type="Pfam" id="PF00172">
    <property type="entry name" value="Zn_clus"/>
    <property type="match status" value="1"/>
</dbReference>
<dbReference type="InterPro" id="IPR036864">
    <property type="entry name" value="Zn2-C6_fun-type_DNA-bd_sf"/>
</dbReference>
<evidence type="ECO:0000313" key="5">
    <source>
        <dbReference type="Proteomes" id="UP000016923"/>
    </source>
</evidence>
<dbReference type="Gene3D" id="4.10.240.10">
    <property type="entry name" value="Zn(2)-C6 fungal-type DNA-binding domain"/>
    <property type="match status" value="1"/>
</dbReference>
<evidence type="ECO:0000313" key="4">
    <source>
        <dbReference type="EMBL" id="EPE04768.1"/>
    </source>
</evidence>
<evidence type="ECO:0000256" key="2">
    <source>
        <dbReference type="SAM" id="MobiDB-lite"/>
    </source>
</evidence>
<evidence type="ECO:0000256" key="1">
    <source>
        <dbReference type="ARBA" id="ARBA00023242"/>
    </source>
</evidence>
<name>S3CEP9_OPHP1</name>
<dbReference type="AlphaFoldDB" id="S3CEP9"/>